<keyword evidence="2" id="KW-0812">Transmembrane</keyword>
<feature type="transmembrane region" description="Helical" evidence="2">
    <location>
        <begin position="121"/>
        <end position="146"/>
    </location>
</feature>
<gene>
    <name evidence="3" type="ORF">Fcan01_18143</name>
</gene>
<dbReference type="AlphaFoldDB" id="A0A226DNH5"/>
<comment type="caution">
    <text evidence="3">The sequence shown here is derived from an EMBL/GenBank/DDBJ whole genome shotgun (WGS) entry which is preliminary data.</text>
</comment>
<feature type="compositionally biased region" description="Basic and acidic residues" evidence="1">
    <location>
        <begin position="16"/>
        <end position="27"/>
    </location>
</feature>
<sequence length="312" mass="35205">MGFGIEGTPETGSAEGRGRGPLDDRIDGSGNPANTLEHETSKTWKTVRIYDCILTAFLPSAFIAMNYVIAVTPQVAKIILNNIAQFQDEAQVGVYLELDPLLVVLIEYFDKKNMLLFLIRTALYVMIATDVMKAVNAFFIVGLMVICSMNDIMQDLNEACFTARVETRMRKIVLYKQMFIWNKYTNQHFCSFSVPPLIFFGIGVIVLTYFGSIRMFGTMDFLIYIRLPVMGVLGTFFVVMLIPHAAKVVEFSTNFIIGARNEVNLSKFERKTWQSVRPLGIQVGDFGHVNKKLKPLALKYIAENTVTLLLTF</sequence>
<protein>
    <submittedName>
        <fullName evidence="3">Uncharacterized protein</fullName>
    </submittedName>
</protein>
<keyword evidence="2" id="KW-0472">Membrane</keyword>
<accession>A0A226DNH5</accession>
<proteinExistence type="predicted"/>
<feature type="region of interest" description="Disordered" evidence="1">
    <location>
        <begin position="1"/>
        <end position="37"/>
    </location>
</feature>
<evidence type="ECO:0000256" key="2">
    <source>
        <dbReference type="SAM" id="Phobius"/>
    </source>
</evidence>
<feature type="transmembrane region" description="Helical" evidence="2">
    <location>
        <begin position="192"/>
        <end position="211"/>
    </location>
</feature>
<feature type="transmembrane region" description="Helical" evidence="2">
    <location>
        <begin position="90"/>
        <end position="109"/>
    </location>
</feature>
<evidence type="ECO:0000313" key="4">
    <source>
        <dbReference type="Proteomes" id="UP000198287"/>
    </source>
</evidence>
<name>A0A226DNH5_FOLCA</name>
<organism evidence="3 4">
    <name type="scientific">Folsomia candida</name>
    <name type="common">Springtail</name>
    <dbReference type="NCBI Taxonomy" id="158441"/>
    <lineage>
        <taxon>Eukaryota</taxon>
        <taxon>Metazoa</taxon>
        <taxon>Ecdysozoa</taxon>
        <taxon>Arthropoda</taxon>
        <taxon>Hexapoda</taxon>
        <taxon>Collembola</taxon>
        <taxon>Entomobryomorpha</taxon>
        <taxon>Isotomoidea</taxon>
        <taxon>Isotomidae</taxon>
        <taxon>Proisotominae</taxon>
        <taxon>Folsomia</taxon>
    </lineage>
</organism>
<feature type="transmembrane region" description="Helical" evidence="2">
    <location>
        <begin position="223"/>
        <end position="242"/>
    </location>
</feature>
<reference evidence="3 4" key="1">
    <citation type="submission" date="2015-12" db="EMBL/GenBank/DDBJ databases">
        <title>The genome of Folsomia candida.</title>
        <authorList>
            <person name="Faddeeva A."/>
            <person name="Derks M.F."/>
            <person name="Anvar Y."/>
            <person name="Smit S."/>
            <person name="Van Straalen N."/>
            <person name="Roelofs D."/>
        </authorList>
    </citation>
    <scope>NUCLEOTIDE SEQUENCE [LARGE SCALE GENOMIC DNA]</scope>
    <source>
        <strain evidence="3 4">VU population</strain>
        <tissue evidence="3">Whole body</tissue>
    </source>
</reference>
<keyword evidence="4" id="KW-1185">Reference proteome</keyword>
<evidence type="ECO:0000313" key="3">
    <source>
        <dbReference type="EMBL" id="OXA46783.1"/>
    </source>
</evidence>
<keyword evidence="2" id="KW-1133">Transmembrane helix</keyword>
<feature type="transmembrane region" description="Helical" evidence="2">
    <location>
        <begin position="49"/>
        <end position="70"/>
    </location>
</feature>
<evidence type="ECO:0000256" key="1">
    <source>
        <dbReference type="SAM" id="MobiDB-lite"/>
    </source>
</evidence>
<dbReference type="Proteomes" id="UP000198287">
    <property type="component" value="Unassembled WGS sequence"/>
</dbReference>
<dbReference type="EMBL" id="LNIX01000014">
    <property type="protein sequence ID" value="OXA46783.1"/>
    <property type="molecule type" value="Genomic_DNA"/>
</dbReference>